<protein>
    <submittedName>
        <fullName evidence="1">Uncharacterized protein</fullName>
    </submittedName>
</protein>
<dbReference type="EMBL" id="AHMT02000015">
    <property type="protein sequence ID" value="EQA63876.1"/>
    <property type="molecule type" value="Genomic_DNA"/>
</dbReference>
<name>V6I213_9LEPT</name>
<accession>V6I213</accession>
<reference evidence="1" key="1">
    <citation type="submission" date="2013-05" db="EMBL/GenBank/DDBJ databases">
        <authorList>
            <person name="Harkins D.M."/>
            <person name="Durkin A.S."/>
            <person name="Brinkac L.M."/>
            <person name="Haft D.H."/>
            <person name="Selengut J.D."/>
            <person name="Sanka R."/>
            <person name="DePew J."/>
            <person name="Purushe J."/>
            <person name="Hartskeerl R.A."/>
            <person name="Ahmed A."/>
            <person name="van der Linden H."/>
            <person name="Goris M.G.A."/>
            <person name="Vinetz J.M."/>
            <person name="Sutton G.G."/>
            <person name="Nierman W.C."/>
            <person name="Fouts D.E."/>
        </authorList>
    </citation>
    <scope>NUCLEOTIDE SEQUENCE [LARGE SCALE GENOMIC DNA]</scope>
    <source>
        <strain evidence="1">L 60</strain>
    </source>
</reference>
<sequence length="38" mass="4744">MDSCTFNLNFYRFKIYILTLKSNILIEYNRYSIKFIEK</sequence>
<gene>
    <name evidence="1" type="ORF">LEP1GSC062_0821</name>
</gene>
<dbReference type="Proteomes" id="UP000018747">
    <property type="component" value="Unassembled WGS sequence"/>
</dbReference>
<evidence type="ECO:0000313" key="1">
    <source>
        <dbReference type="EMBL" id="EQA63876.1"/>
    </source>
</evidence>
<proteinExistence type="predicted"/>
<keyword evidence="2" id="KW-1185">Reference proteome</keyword>
<comment type="caution">
    <text evidence="1">The sequence shown here is derived from an EMBL/GenBank/DDBJ whole genome shotgun (WGS) entry which is preliminary data.</text>
</comment>
<dbReference type="AlphaFoldDB" id="V6I213"/>
<organism evidence="1 2">
    <name type="scientific">Leptospira alexanderi serovar Manhao 3 str. L 60</name>
    <dbReference type="NCBI Taxonomy" id="1049759"/>
    <lineage>
        <taxon>Bacteria</taxon>
        <taxon>Pseudomonadati</taxon>
        <taxon>Spirochaetota</taxon>
        <taxon>Spirochaetia</taxon>
        <taxon>Leptospirales</taxon>
        <taxon>Leptospiraceae</taxon>
        <taxon>Leptospira</taxon>
    </lineage>
</organism>
<evidence type="ECO:0000313" key="2">
    <source>
        <dbReference type="Proteomes" id="UP000018747"/>
    </source>
</evidence>